<accession>A0ABY5AUN1</accession>
<name>A0ABY5AUN1_9CYAN</name>
<dbReference type="EMBL" id="CP098611">
    <property type="protein sequence ID" value="USR92451.1"/>
    <property type="molecule type" value="Genomic_DNA"/>
</dbReference>
<gene>
    <name evidence="2" type="ORF">NEA10_06955</name>
</gene>
<sequence>MADINVKFIHPTDGRELTVTLDDSITGQEAVAELISASFIEPDSQGYSLAIKGGNQIRPNATFSESGVKEPDQNTIRVVPATDAGN</sequence>
<dbReference type="RefSeq" id="WP_087708953.1">
    <property type="nucleotide sequence ID" value="NZ_CP098611.1"/>
</dbReference>
<evidence type="ECO:0000313" key="3">
    <source>
        <dbReference type="Proteomes" id="UP001056708"/>
    </source>
</evidence>
<dbReference type="Proteomes" id="UP001056708">
    <property type="component" value="Chromosome"/>
</dbReference>
<reference evidence="2" key="1">
    <citation type="submission" date="2022-06" db="EMBL/GenBank/DDBJ databases">
        <title>Genome sequence of Phormidium yuhuli AB48 isolated from an industrial photobioreactor environment.</title>
        <authorList>
            <person name="Qiu Y."/>
            <person name="Noonan A.J.C."/>
            <person name="Dofher K."/>
            <person name="Koch M."/>
            <person name="Kieft B."/>
            <person name="Lin X."/>
            <person name="Ziels R.M."/>
            <person name="Hallam S.J."/>
        </authorList>
    </citation>
    <scope>NUCLEOTIDE SEQUENCE</scope>
    <source>
        <strain evidence="2">AB48</strain>
    </source>
</reference>
<evidence type="ECO:0000256" key="1">
    <source>
        <dbReference type="SAM" id="MobiDB-lite"/>
    </source>
</evidence>
<feature type="region of interest" description="Disordered" evidence="1">
    <location>
        <begin position="61"/>
        <end position="86"/>
    </location>
</feature>
<keyword evidence="3" id="KW-1185">Reference proteome</keyword>
<protein>
    <submittedName>
        <fullName evidence="2">Uncharacterized protein</fullName>
    </submittedName>
</protein>
<evidence type="ECO:0000313" key="2">
    <source>
        <dbReference type="EMBL" id="USR92451.1"/>
    </source>
</evidence>
<organism evidence="2 3">
    <name type="scientific">Phormidium yuhuli AB48</name>
    <dbReference type="NCBI Taxonomy" id="2940671"/>
    <lineage>
        <taxon>Bacteria</taxon>
        <taxon>Bacillati</taxon>
        <taxon>Cyanobacteriota</taxon>
        <taxon>Cyanophyceae</taxon>
        <taxon>Oscillatoriophycideae</taxon>
        <taxon>Oscillatoriales</taxon>
        <taxon>Oscillatoriaceae</taxon>
        <taxon>Phormidium</taxon>
        <taxon>Phormidium yuhuli</taxon>
    </lineage>
</organism>
<proteinExistence type="predicted"/>